<dbReference type="Pfam" id="PF07661">
    <property type="entry name" value="MORN_2"/>
    <property type="match status" value="3"/>
</dbReference>
<protein>
    <recommendedName>
        <fullName evidence="3">Toxin-antitoxin system YwqK family antitoxin</fullName>
    </recommendedName>
</protein>
<gene>
    <name evidence="1" type="ORF">GCM10023315_06630</name>
</gene>
<dbReference type="RefSeq" id="WP_345164529.1">
    <property type="nucleotide sequence ID" value="NZ_BAABJK010000004.1"/>
</dbReference>
<dbReference type="PROSITE" id="PS51257">
    <property type="entry name" value="PROKAR_LIPOPROTEIN"/>
    <property type="match status" value="1"/>
</dbReference>
<reference evidence="2" key="1">
    <citation type="journal article" date="2019" name="Int. J. Syst. Evol. Microbiol.">
        <title>The Global Catalogue of Microorganisms (GCM) 10K type strain sequencing project: providing services to taxonomists for standard genome sequencing and annotation.</title>
        <authorList>
            <consortium name="The Broad Institute Genomics Platform"/>
            <consortium name="The Broad Institute Genome Sequencing Center for Infectious Disease"/>
            <person name="Wu L."/>
            <person name="Ma J."/>
        </authorList>
    </citation>
    <scope>NUCLEOTIDE SEQUENCE [LARGE SCALE GENOMIC DNA]</scope>
    <source>
        <strain evidence="2">JCM 18287</strain>
    </source>
</reference>
<evidence type="ECO:0008006" key="3">
    <source>
        <dbReference type="Google" id="ProtNLM"/>
    </source>
</evidence>
<evidence type="ECO:0000313" key="2">
    <source>
        <dbReference type="Proteomes" id="UP001501692"/>
    </source>
</evidence>
<accession>A0ABP9H3D5</accession>
<dbReference type="Gene3D" id="3.90.930.1">
    <property type="match status" value="1"/>
</dbReference>
<name>A0ABP9H3D5_9FLAO</name>
<dbReference type="InterPro" id="IPR011652">
    <property type="entry name" value="MORN_2"/>
</dbReference>
<dbReference type="EMBL" id="BAABJK010000004">
    <property type="protein sequence ID" value="GAA4961291.1"/>
    <property type="molecule type" value="Genomic_DNA"/>
</dbReference>
<dbReference type="SUPFAM" id="SSF82185">
    <property type="entry name" value="Histone H3 K4-specific methyltransferase SET7/9 N-terminal domain"/>
    <property type="match status" value="1"/>
</dbReference>
<evidence type="ECO:0000313" key="1">
    <source>
        <dbReference type="EMBL" id="GAA4961291.1"/>
    </source>
</evidence>
<comment type="caution">
    <text evidence="1">The sequence shown here is derived from an EMBL/GenBank/DDBJ whole genome shotgun (WGS) entry which is preliminary data.</text>
</comment>
<dbReference type="Proteomes" id="UP001501692">
    <property type="component" value="Unassembled WGS sequence"/>
</dbReference>
<keyword evidence="2" id="KW-1185">Reference proteome</keyword>
<sequence>MRYLLLYIIAIVFFSCEKHNPLVLNFSNESLELHNGVLKFEDQPFTGKLIAYFPDGNLKSEVYYKHGLKEGSEKQWYVDGKLALERFYIEGIKQSIHKSWWENGNVKFEYHFNDKGEFHGIVKEWYEDGILFRDFNYENGKETGSQRLWKPDGSIKANYEVVNGERFGLIGLKKCYMVTVNKDEIE</sequence>
<proteinExistence type="predicted"/>
<organism evidence="1 2">
    <name type="scientific">Algibacter aquimarinus</name>
    <dbReference type="NCBI Taxonomy" id="1136748"/>
    <lineage>
        <taxon>Bacteria</taxon>
        <taxon>Pseudomonadati</taxon>
        <taxon>Bacteroidota</taxon>
        <taxon>Flavobacteriia</taxon>
        <taxon>Flavobacteriales</taxon>
        <taxon>Flavobacteriaceae</taxon>
        <taxon>Algibacter</taxon>
    </lineage>
</organism>